<feature type="region of interest" description="Disordered" evidence="1">
    <location>
        <begin position="139"/>
        <end position="162"/>
    </location>
</feature>
<dbReference type="GeneID" id="19321890"/>
<keyword evidence="3" id="KW-1185">Reference proteome</keyword>
<reference evidence="3" key="1">
    <citation type="journal article" date="2013" name="Genome Announc.">
        <title>Draft genome sequence of the ascomycete Phaeoacremonium aleophilum strain UCR-PA7, a causal agent of the esca disease complex in grapevines.</title>
        <authorList>
            <person name="Blanco-Ulate B."/>
            <person name="Rolshausen P."/>
            <person name="Cantu D."/>
        </authorList>
    </citation>
    <scope>NUCLEOTIDE SEQUENCE [LARGE SCALE GENOMIC DNA]</scope>
    <source>
        <strain evidence="3">UCR-PA7</strain>
    </source>
</reference>
<dbReference type="KEGG" id="tmn:UCRPA7_1713"/>
<sequence>MDPELRSQINAVLLRDGHVLKIQEHLLHSLHAHPNNWPTMVQNHALNLLRSGEVTTFPALLRRVMDDVRQETSASSSSSSSATNSTSTPTKNGAEVNGKKVNGASSGPGPGEAQNLNKDTTSTLAVPAAVIEEALKVTRDALEMEEDDPGGYDLMDIDTEEE</sequence>
<gene>
    <name evidence="2" type="ORF">UCRPA7_1713</name>
</gene>
<dbReference type="HOGENOM" id="CLU_097996_0_0_1"/>
<accession>R8BTX7</accession>
<feature type="compositionally biased region" description="Acidic residues" evidence="1">
    <location>
        <begin position="143"/>
        <end position="162"/>
    </location>
</feature>
<evidence type="ECO:0000313" key="3">
    <source>
        <dbReference type="Proteomes" id="UP000014074"/>
    </source>
</evidence>
<organism evidence="2 3">
    <name type="scientific">Phaeoacremonium minimum (strain UCR-PA7)</name>
    <name type="common">Esca disease fungus</name>
    <name type="synonym">Togninia minima</name>
    <dbReference type="NCBI Taxonomy" id="1286976"/>
    <lineage>
        <taxon>Eukaryota</taxon>
        <taxon>Fungi</taxon>
        <taxon>Dikarya</taxon>
        <taxon>Ascomycota</taxon>
        <taxon>Pezizomycotina</taxon>
        <taxon>Sordariomycetes</taxon>
        <taxon>Sordariomycetidae</taxon>
        <taxon>Togniniales</taxon>
        <taxon>Togniniaceae</taxon>
        <taxon>Phaeoacremonium</taxon>
    </lineage>
</organism>
<name>R8BTX7_PHAM7</name>
<evidence type="ECO:0000256" key="1">
    <source>
        <dbReference type="SAM" id="MobiDB-lite"/>
    </source>
</evidence>
<dbReference type="Proteomes" id="UP000014074">
    <property type="component" value="Unassembled WGS sequence"/>
</dbReference>
<dbReference type="RefSeq" id="XP_007912483.1">
    <property type="nucleotide sequence ID" value="XM_007914292.1"/>
</dbReference>
<feature type="compositionally biased region" description="Low complexity" evidence="1">
    <location>
        <begin position="72"/>
        <end position="88"/>
    </location>
</feature>
<protein>
    <submittedName>
        <fullName evidence="2">Uncharacterized protein</fullName>
    </submittedName>
</protein>
<feature type="region of interest" description="Disordered" evidence="1">
    <location>
        <begin position="68"/>
        <end position="121"/>
    </location>
</feature>
<dbReference type="AlphaFoldDB" id="R8BTX7"/>
<dbReference type="eggNOG" id="ENOG502T2QC">
    <property type="taxonomic scope" value="Eukaryota"/>
</dbReference>
<dbReference type="EMBL" id="KB932902">
    <property type="protein sequence ID" value="EOO02740.1"/>
    <property type="molecule type" value="Genomic_DNA"/>
</dbReference>
<proteinExistence type="predicted"/>
<evidence type="ECO:0000313" key="2">
    <source>
        <dbReference type="EMBL" id="EOO02740.1"/>
    </source>
</evidence>
<dbReference type="OrthoDB" id="5355007at2759"/>